<name>A0A6N2W6I1_9FIRM</name>
<evidence type="ECO:0000313" key="2">
    <source>
        <dbReference type="EMBL" id="VYT36521.1"/>
    </source>
</evidence>
<protein>
    <submittedName>
        <fullName evidence="2">Uncharacterized protein</fullName>
    </submittedName>
</protein>
<reference evidence="2" key="1">
    <citation type="submission" date="2019-11" db="EMBL/GenBank/DDBJ databases">
        <authorList>
            <person name="Feng L."/>
        </authorList>
    </citation>
    <scope>NUCLEOTIDE SEQUENCE</scope>
    <source>
        <strain evidence="2">CnexileLFYP112</strain>
    </source>
</reference>
<organism evidence="2">
    <name type="scientific">[Clostridium] nexile</name>
    <dbReference type="NCBI Taxonomy" id="29361"/>
    <lineage>
        <taxon>Bacteria</taxon>
        <taxon>Bacillati</taxon>
        <taxon>Bacillota</taxon>
        <taxon>Clostridia</taxon>
        <taxon>Lachnospirales</taxon>
        <taxon>Lachnospiraceae</taxon>
        <taxon>Tyzzerella</taxon>
    </lineage>
</organism>
<feature type="transmembrane region" description="Helical" evidence="1">
    <location>
        <begin position="75"/>
        <end position="95"/>
    </location>
</feature>
<evidence type="ECO:0000256" key="1">
    <source>
        <dbReference type="SAM" id="Phobius"/>
    </source>
</evidence>
<keyword evidence="1" id="KW-1133">Transmembrane helix</keyword>
<sequence length="336" mass="37972">MRRRRCSLCGGKLVNNKCVECGLDNSKSDVSYRVNESKCTHEPLTHVHHEAEKVSKAHTVKKVPAKQFQKGKHTVKIFVVIGILIFVITGFAQIAQKIQMSSWKEESVEEYDPYKYLEKTLPETGEHFEETYTGGEYIVGLHIPEGQYRVELLSGSGSVDLEDSENHVYYSEFLADAQEEGVEREIEDFRLFAGAKVDIDSQLEVKFISENAQVQGMKSGMENPLTESVEIKEDAVAGKDFPAGVYDVTFRRPDEEEYGMGYMKYIVPGTIREEDIEEYEISTGSVLLGEPEEIYHNVVLPEGTTVTVEEGIIILTPSEKIESEDYGAYYADQYVE</sequence>
<proteinExistence type="predicted"/>
<dbReference type="AlphaFoldDB" id="A0A6N2W6I1"/>
<dbReference type="EMBL" id="CACRTG010000043">
    <property type="protein sequence ID" value="VYT36521.1"/>
    <property type="molecule type" value="Genomic_DNA"/>
</dbReference>
<keyword evidence="1" id="KW-0472">Membrane</keyword>
<gene>
    <name evidence="2" type="ORF">CNLFYP112_00601</name>
</gene>
<keyword evidence="1" id="KW-0812">Transmembrane</keyword>
<accession>A0A6N2W6I1</accession>